<keyword evidence="5 7" id="KW-0472">Membrane</keyword>
<keyword evidence="3 7" id="KW-0812">Transmembrane</keyword>
<gene>
    <name evidence="10" type="ORF">FE785_02315</name>
</gene>
<reference evidence="10 11" key="1">
    <citation type="submission" date="2019-05" db="EMBL/GenBank/DDBJ databases">
        <title>Thiomicrorhabdus sediminis sp. nov, a novel sulfur-oxidizing bacterium isolated from coastal sediment.</title>
        <authorList>
            <person name="Liu X."/>
        </authorList>
    </citation>
    <scope>NUCLEOTIDE SEQUENCE [LARGE SCALE GENOMIC DNA]</scope>
    <source>
        <strain evidence="10 11">G1</strain>
    </source>
</reference>
<feature type="coiled-coil region" evidence="6">
    <location>
        <begin position="236"/>
        <end position="272"/>
    </location>
</feature>
<evidence type="ECO:0000256" key="2">
    <source>
        <dbReference type="ARBA" id="ARBA00022475"/>
    </source>
</evidence>
<dbReference type="InterPro" id="IPR050445">
    <property type="entry name" value="Bact_polysacc_biosynth/exp"/>
</dbReference>
<keyword evidence="6" id="KW-0175">Coiled coil</keyword>
<dbReference type="PANTHER" id="PTHR32309:SF13">
    <property type="entry name" value="FERRIC ENTEROBACTIN TRANSPORT PROTEIN FEPE"/>
    <property type="match status" value="1"/>
</dbReference>
<dbReference type="GO" id="GO:0004713">
    <property type="term" value="F:protein tyrosine kinase activity"/>
    <property type="evidence" value="ECO:0007669"/>
    <property type="project" value="TreeGrafter"/>
</dbReference>
<evidence type="ECO:0000313" key="10">
    <source>
        <dbReference type="EMBL" id="QCU89551.1"/>
    </source>
</evidence>
<feature type="domain" description="Polysaccharide chain length determinant N-terminal" evidence="8">
    <location>
        <begin position="37"/>
        <end position="138"/>
    </location>
</feature>
<evidence type="ECO:0000256" key="6">
    <source>
        <dbReference type="SAM" id="Coils"/>
    </source>
</evidence>
<dbReference type="GO" id="GO:0005886">
    <property type="term" value="C:plasma membrane"/>
    <property type="evidence" value="ECO:0007669"/>
    <property type="project" value="UniProtKB-SubCell"/>
</dbReference>
<evidence type="ECO:0000259" key="9">
    <source>
        <dbReference type="Pfam" id="PF13807"/>
    </source>
</evidence>
<dbReference type="EMBL" id="CP040602">
    <property type="protein sequence ID" value="QCU89551.1"/>
    <property type="molecule type" value="Genomic_DNA"/>
</dbReference>
<dbReference type="OrthoDB" id="9775724at2"/>
<evidence type="ECO:0000313" key="11">
    <source>
        <dbReference type="Proteomes" id="UP000304864"/>
    </source>
</evidence>
<dbReference type="Gene3D" id="3.30.1890.10">
    <property type="entry name" value="FepE-like"/>
    <property type="match status" value="1"/>
</dbReference>
<organism evidence="10 11">
    <name type="scientific">Thiomicrorhabdus sediminis</name>
    <dbReference type="NCBI Taxonomy" id="2580412"/>
    <lineage>
        <taxon>Bacteria</taxon>
        <taxon>Pseudomonadati</taxon>
        <taxon>Pseudomonadota</taxon>
        <taxon>Gammaproteobacteria</taxon>
        <taxon>Thiotrichales</taxon>
        <taxon>Piscirickettsiaceae</taxon>
        <taxon>Thiomicrorhabdus</taxon>
    </lineage>
</organism>
<dbReference type="Pfam" id="PF13807">
    <property type="entry name" value="GNVR"/>
    <property type="match status" value="1"/>
</dbReference>
<feature type="transmembrane region" description="Helical" evidence="7">
    <location>
        <begin position="319"/>
        <end position="341"/>
    </location>
</feature>
<proteinExistence type="predicted"/>
<evidence type="ECO:0000256" key="7">
    <source>
        <dbReference type="SAM" id="Phobius"/>
    </source>
</evidence>
<evidence type="ECO:0000256" key="4">
    <source>
        <dbReference type="ARBA" id="ARBA00022989"/>
    </source>
</evidence>
<keyword evidence="11" id="KW-1185">Reference proteome</keyword>
<comment type="subcellular location">
    <subcellularLocation>
        <location evidence="1">Cell membrane</location>
        <topology evidence="1">Multi-pass membrane protein</topology>
    </subcellularLocation>
</comment>
<accession>A0A4P9K4C0</accession>
<evidence type="ECO:0000256" key="1">
    <source>
        <dbReference type="ARBA" id="ARBA00004651"/>
    </source>
</evidence>
<dbReference type="Pfam" id="PF02706">
    <property type="entry name" value="Wzz"/>
    <property type="match status" value="1"/>
</dbReference>
<dbReference type="SUPFAM" id="SSF160355">
    <property type="entry name" value="Bacterial polysaccharide co-polymerase-like"/>
    <property type="match status" value="1"/>
</dbReference>
<feature type="transmembrane region" description="Helical" evidence="7">
    <location>
        <begin position="53"/>
        <end position="73"/>
    </location>
</feature>
<keyword evidence="4 7" id="KW-1133">Transmembrane helix</keyword>
<evidence type="ECO:0008006" key="12">
    <source>
        <dbReference type="Google" id="ProtNLM"/>
    </source>
</evidence>
<evidence type="ECO:0000259" key="8">
    <source>
        <dbReference type="Pfam" id="PF02706"/>
    </source>
</evidence>
<dbReference type="AlphaFoldDB" id="A0A4P9K4C0"/>
<evidence type="ECO:0000256" key="5">
    <source>
        <dbReference type="ARBA" id="ARBA00023136"/>
    </source>
</evidence>
<dbReference type="RefSeq" id="WP_138564020.1">
    <property type="nucleotide sequence ID" value="NZ_CP040602.1"/>
</dbReference>
<sequence>MADNQQLRASPSNNKIELTAEELRKILDKSTSNYVDDEIDLAELWSAIWSRKWLVLLITFITTVSAIFISVQMTPKYEASVKLMPVSSDGGASGLMAKYGGLASLAGISLPSGGDVPVAAEAVEVLKSKRFIAEFIAEKNLKPVLFNQNWDADKQQWIDKPSIVSSIKASIFGDIDKQTGVYSYQGKEKLLPGEPSIYEAVDLFLTNILTVSEDSKSGVYSLTVKWSNPVEARDWANELVQRVDEELRQKALQEAQANIDFMNSKLTDIQLQDIRNIALKSIEENLKKITFAQVQKNYVFKVIDPAIVAEQPVSPKKTLMVAVAMVLGLMLGVFLALILNWRAGSKA</sequence>
<name>A0A4P9K4C0_9GAMM</name>
<feature type="domain" description="Tyrosine-protein kinase G-rich" evidence="9">
    <location>
        <begin position="301"/>
        <end position="338"/>
    </location>
</feature>
<dbReference type="Proteomes" id="UP000304864">
    <property type="component" value="Chromosome"/>
</dbReference>
<dbReference type="InterPro" id="IPR003856">
    <property type="entry name" value="LPS_length_determ_N"/>
</dbReference>
<dbReference type="PANTHER" id="PTHR32309">
    <property type="entry name" value="TYROSINE-PROTEIN KINASE"/>
    <property type="match status" value="1"/>
</dbReference>
<dbReference type="InterPro" id="IPR032807">
    <property type="entry name" value="GNVR"/>
</dbReference>
<protein>
    <recommendedName>
        <fullName evidence="12">LPS O-antigen chain length determinant protein, WzzB/FepE family</fullName>
    </recommendedName>
</protein>
<keyword evidence="2" id="KW-1003">Cell membrane</keyword>
<dbReference type="KEGG" id="thig:FE785_02315"/>
<evidence type="ECO:0000256" key="3">
    <source>
        <dbReference type="ARBA" id="ARBA00022692"/>
    </source>
</evidence>